<organism evidence="1 2">
    <name type="scientific">Amanita thiersii Skay4041</name>
    <dbReference type="NCBI Taxonomy" id="703135"/>
    <lineage>
        <taxon>Eukaryota</taxon>
        <taxon>Fungi</taxon>
        <taxon>Dikarya</taxon>
        <taxon>Basidiomycota</taxon>
        <taxon>Agaricomycotina</taxon>
        <taxon>Agaricomycetes</taxon>
        <taxon>Agaricomycetidae</taxon>
        <taxon>Agaricales</taxon>
        <taxon>Pluteineae</taxon>
        <taxon>Amanitaceae</taxon>
        <taxon>Amanita</taxon>
    </lineage>
</organism>
<protein>
    <submittedName>
        <fullName evidence="1">Carbohydrate-binding module family 67 protein</fullName>
    </submittedName>
</protein>
<dbReference type="Proteomes" id="UP000242287">
    <property type="component" value="Unassembled WGS sequence"/>
</dbReference>
<reference evidence="1 2" key="1">
    <citation type="submission" date="2014-02" db="EMBL/GenBank/DDBJ databases">
        <title>Transposable element dynamics among asymbiotic and ectomycorrhizal Amanita fungi.</title>
        <authorList>
            <consortium name="DOE Joint Genome Institute"/>
            <person name="Hess J."/>
            <person name="Skrede I."/>
            <person name="Wolfe B."/>
            <person name="LaButti K."/>
            <person name="Ohm R.A."/>
            <person name="Grigoriev I.V."/>
            <person name="Pringle A."/>
        </authorList>
    </citation>
    <scope>NUCLEOTIDE SEQUENCE [LARGE SCALE GENOMIC DNA]</scope>
    <source>
        <strain evidence="1 2">SKay4041</strain>
    </source>
</reference>
<dbReference type="EMBL" id="KZ302331">
    <property type="protein sequence ID" value="PFH45604.1"/>
    <property type="molecule type" value="Genomic_DNA"/>
</dbReference>
<dbReference type="AlphaFoldDB" id="A0A2A9N8V7"/>
<evidence type="ECO:0000313" key="2">
    <source>
        <dbReference type="Proteomes" id="UP000242287"/>
    </source>
</evidence>
<dbReference type="SUPFAM" id="SSF49785">
    <property type="entry name" value="Galactose-binding domain-like"/>
    <property type="match status" value="1"/>
</dbReference>
<dbReference type="STRING" id="703135.A0A2A9N8V7"/>
<name>A0A2A9N8V7_9AGAR</name>
<dbReference type="Gene3D" id="2.60.120.260">
    <property type="entry name" value="Galactose-binding domain-like"/>
    <property type="match status" value="2"/>
</dbReference>
<sequence length="285" mass="30687">MFTNATLDFTGANGSRKFPTPADKKAVCAEILITTDNDMVLYVNGNKIGTGDNYQISLRYCVRLDPVLNVFAVRGYNQWGPTGVLAAIQITFADGSATSFVTDTAWLANAVVPGFEAPSFDDSQWPPAVIQQNAGNPPLGIISPMDANGNAPIGRCTFRRTFYLPNGLSATSGIILISADNDYTLYVNGKMIGSGNNWQSVQCWVFDLPQPLTDLLIAVYAKTDGGQAGIIVAARFDMHDYKCSSSITLVSDASWKYSTVEFEQPGFDDSAWATATIEGPYGKSP</sequence>
<keyword evidence="2" id="KW-1185">Reference proteome</keyword>
<dbReference type="InterPro" id="IPR008979">
    <property type="entry name" value="Galactose-bd-like_sf"/>
</dbReference>
<proteinExistence type="predicted"/>
<evidence type="ECO:0000313" key="1">
    <source>
        <dbReference type="EMBL" id="PFH45604.1"/>
    </source>
</evidence>
<dbReference type="OrthoDB" id="10036721at2759"/>
<gene>
    <name evidence="1" type="ORF">AMATHDRAFT_44042</name>
</gene>
<accession>A0A2A9N8V7</accession>